<name>A0A011NY34_9PROT</name>
<gene>
    <name evidence="1" type="ORF">AW10_01892</name>
</gene>
<dbReference type="PATRIC" id="fig|1454003.3.peg.1941"/>
<accession>A0A011NY34</accession>
<evidence type="ECO:0000313" key="1">
    <source>
        <dbReference type="EMBL" id="EXI80246.1"/>
    </source>
</evidence>
<comment type="caution">
    <text evidence="1">The sequence shown here is derived from an EMBL/GenBank/DDBJ whole genome shotgun (WGS) entry which is preliminary data.</text>
</comment>
<dbReference type="Proteomes" id="UP000021816">
    <property type="component" value="Unassembled WGS sequence"/>
</dbReference>
<evidence type="ECO:0008006" key="3">
    <source>
        <dbReference type="Google" id="ProtNLM"/>
    </source>
</evidence>
<evidence type="ECO:0000313" key="2">
    <source>
        <dbReference type="Proteomes" id="UP000021816"/>
    </source>
</evidence>
<sequence>MHCASVRRIVPHLLARGVVEARSVATRLMRHFDSAAMEHHADEEDDLFPALI</sequence>
<dbReference type="AlphaFoldDB" id="A0A011NY34"/>
<dbReference type="EMBL" id="JEMX01000038">
    <property type="protein sequence ID" value="EXI80246.1"/>
    <property type="molecule type" value="Genomic_DNA"/>
</dbReference>
<protein>
    <recommendedName>
        <fullName evidence="3">Hemerythrin-like domain-containing protein</fullName>
    </recommendedName>
</protein>
<reference evidence="1 2" key="1">
    <citation type="submission" date="2014-02" db="EMBL/GenBank/DDBJ databases">
        <title>Expanding our view of genomic diversity in Candidatus Accumulibacter clades.</title>
        <authorList>
            <person name="Skennerton C.T."/>
            <person name="Barr J.J."/>
            <person name="Slater F.R."/>
            <person name="Bond P.L."/>
            <person name="Tyson G.W."/>
        </authorList>
    </citation>
    <scope>NUCLEOTIDE SEQUENCE [LARGE SCALE GENOMIC DNA]</scope>
    <source>
        <strain evidence="2">BA-92</strain>
    </source>
</reference>
<organism evidence="1 2">
    <name type="scientific">Candidatus Accumulibacter appositus</name>
    <dbReference type="NCBI Taxonomy" id="1454003"/>
    <lineage>
        <taxon>Bacteria</taxon>
        <taxon>Pseudomonadati</taxon>
        <taxon>Pseudomonadota</taxon>
        <taxon>Betaproteobacteria</taxon>
        <taxon>Candidatus Accumulibacter</taxon>
    </lineage>
</organism>
<dbReference type="Gene3D" id="1.20.120.520">
    <property type="entry name" value="nmb1532 protein domain like"/>
    <property type="match status" value="1"/>
</dbReference>
<proteinExistence type="predicted"/>